<organism evidence="3">
    <name type="scientific">Serratia marcescens</name>
    <dbReference type="NCBI Taxonomy" id="615"/>
    <lineage>
        <taxon>Bacteria</taxon>
        <taxon>Pseudomonadati</taxon>
        <taxon>Pseudomonadota</taxon>
        <taxon>Gammaproteobacteria</taxon>
        <taxon>Enterobacterales</taxon>
        <taxon>Yersiniaceae</taxon>
        <taxon>Serratia</taxon>
    </lineage>
</organism>
<dbReference type="EMBL" id="SPSG01003508">
    <property type="protein sequence ID" value="TFU57667.1"/>
    <property type="molecule type" value="Genomic_DNA"/>
</dbReference>
<dbReference type="RefSeq" id="WP_212562687.1">
    <property type="nucleotide sequence ID" value="NZ_SPSG02000010.1"/>
</dbReference>
<protein>
    <recommendedName>
        <fullName evidence="4">Acid shock protein</fullName>
    </recommendedName>
</protein>
<name>A0A9X8VD93_SERMA</name>
<comment type="caution">
    <text evidence="3">The sequence shown here is derived from an EMBL/GenBank/DDBJ whole genome shotgun (WGS) entry which is preliminary data.</text>
</comment>
<keyword evidence="2" id="KW-0732">Signal</keyword>
<proteinExistence type="predicted"/>
<evidence type="ECO:0000256" key="1">
    <source>
        <dbReference type="SAM" id="MobiDB-lite"/>
    </source>
</evidence>
<evidence type="ECO:0000256" key="2">
    <source>
        <dbReference type="SAM" id="SignalP"/>
    </source>
</evidence>
<gene>
    <name evidence="3" type="ORF">E0L31_25520</name>
</gene>
<dbReference type="AlphaFoldDB" id="A0A9X8VD93"/>
<accession>A0A9X8VD93</accession>
<evidence type="ECO:0000313" key="3">
    <source>
        <dbReference type="EMBL" id="TFU57667.1"/>
    </source>
</evidence>
<feature type="chain" id="PRO_5040808902" description="Acid shock protein" evidence="2">
    <location>
        <begin position="23"/>
        <end position="71"/>
    </location>
</feature>
<evidence type="ECO:0008006" key="4">
    <source>
        <dbReference type="Google" id="ProtNLM"/>
    </source>
</evidence>
<feature type="region of interest" description="Disordered" evidence="1">
    <location>
        <begin position="42"/>
        <end position="71"/>
    </location>
</feature>
<reference evidence="3" key="1">
    <citation type="submission" date="2019-03" db="EMBL/GenBank/DDBJ databases">
        <title>Serratia marcescens strain N2 draft genome.</title>
        <authorList>
            <person name="Yassin A."/>
            <person name="El-Kenawy N."/>
            <person name="Youssef N.H."/>
        </authorList>
    </citation>
    <scope>NUCLEOTIDE SEQUENCE [LARGE SCALE GENOMIC DNA]</scope>
    <source>
        <strain evidence="3">N2</strain>
    </source>
</reference>
<feature type="compositionally biased region" description="Basic residues" evidence="1">
    <location>
        <begin position="48"/>
        <end position="71"/>
    </location>
</feature>
<sequence>MSKLSVVLLSATLSLFATGSFAAVSASQLNQPVQHAQAGTLKQDAAKASKKHVKKKTVRKAKRKAVRAMVK</sequence>
<feature type="signal peptide" evidence="2">
    <location>
        <begin position="1"/>
        <end position="22"/>
    </location>
</feature>